<feature type="transmembrane region" description="Helical" evidence="11">
    <location>
        <begin position="132"/>
        <end position="152"/>
    </location>
</feature>
<dbReference type="STRING" id="278944.A0A4Z1HTU6"/>
<accession>A0A4Z1HTU6</accession>
<evidence type="ECO:0000256" key="9">
    <source>
        <dbReference type="SAM" id="Coils"/>
    </source>
</evidence>
<evidence type="ECO:0000313" key="14">
    <source>
        <dbReference type="Proteomes" id="UP000297452"/>
    </source>
</evidence>
<dbReference type="AlphaFoldDB" id="A0A4Z1HTU6"/>
<feature type="transmembrane region" description="Helical" evidence="11">
    <location>
        <begin position="367"/>
        <end position="388"/>
    </location>
</feature>
<dbReference type="PRINTS" id="PR01333">
    <property type="entry name" value="2POREKCHANEL"/>
</dbReference>
<dbReference type="GO" id="GO:0005886">
    <property type="term" value="C:plasma membrane"/>
    <property type="evidence" value="ECO:0007669"/>
    <property type="project" value="TreeGrafter"/>
</dbReference>
<feature type="transmembrane region" description="Helical" evidence="11">
    <location>
        <begin position="261"/>
        <end position="284"/>
    </location>
</feature>
<sequence length="668" mass="75650">MNDPGLDEPISNDADDIENQQRDEKDETKEDVEAFLEPSRWWFASTAFPLVAGTFGPMASAFSICALVVHWRVSIPPGGVEEHGIYIDDPKWLIGINAAQLAIALISNLFLLLNMAERVRFSIAQPIKIIGWYLSSLELIGLTACASGPLKLPSPPDHAYTQAFYYALFSAGLYFLVASLMVVTVYGAYKGHYPKEFKLTVSQRTLMLQTISFLVYLLAGAAVFSHVESWQYLDALYWCDFTLLTVGTGDYGPMTHLGRSLLFPFAIGGIIILGLVIGSIRSLVLERGKVKLGARMVEKERRRILRKTQKKNVEVLKPIATGESSPESNNTLVSDDGLTERERRQQEFDLMRRIQEEAANKRRWTSLIVSGTTWLLLWFVGAAIFRVTEYTQSWSYFESLYFSYTSLLTIGYGDYYPQSNSGKPFFVFWSLLAVPSLTILISNMGDTIVKGIRDITLWIGNSTILPGEKGVRHSIKETTNKMSFGKLFKISKLPPDAEGTAAPRDSGKTNGLGAAQIEREIIQTRRGEEQTKENNKLPKDRHHYHCILVKEIGEVMKHLNSSPPRKYTFDEWAWYLILTGDDESESENHRKAIVKPKGGKNLGGSKGECDDKDEMWSWVGHRSPLMGNKEESEWVLERLQKTLERELEEIRKEKMEGERRVEKEYPIR</sequence>
<evidence type="ECO:0000256" key="2">
    <source>
        <dbReference type="ARBA" id="ARBA00022448"/>
    </source>
</evidence>
<keyword evidence="6 11" id="KW-0472">Membrane</keyword>
<comment type="subcellular location">
    <subcellularLocation>
        <location evidence="1">Membrane</location>
        <topology evidence="1">Multi-pass membrane protein</topology>
    </subcellularLocation>
</comment>
<evidence type="ECO:0000313" key="13">
    <source>
        <dbReference type="EMBL" id="TGO52486.1"/>
    </source>
</evidence>
<dbReference type="GO" id="GO:0022841">
    <property type="term" value="F:potassium ion leak channel activity"/>
    <property type="evidence" value="ECO:0007669"/>
    <property type="project" value="TreeGrafter"/>
</dbReference>
<feature type="transmembrane region" description="Helical" evidence="11">
    <location>
        <begin position="47"/>
        <end position="72"/>
    </location>
</feature>
<keyword evidence="5 8" id="KW-0406">Ion transport</keyword>
<dbReference type="Gene3D" id="1.10.287.70">
    <property type="match status" value="2"/>
</dbReference>
<feature type="transmembrane region" description="Helical" evidence="11">
    <location>
        <begin position="425"/>
        <end position="445"/>
    </location>
</feature>
<keyword evidence="14" id="KW-1185">Reference proteome</keyword>
<dbReference type="GO" id="GO:0015271">
    <property type="term" value="F:outward rectifier potassium channel activity"/>
    <property type="evidence" value="ECO:0007669"/>
    <property type="project" value="TreeGrafter"/>
</dbReference>
<feature type="compositionally biased region" description="Basic and acidic residues" evidence="10">
    <location>
        <begin position="19"/>
        <end position="30"/>
    </location>
</feature>
<evidence type="ECO:0000256" key="11">
    <source>
        <dbReference type="SAM" id="Phobius"/>
    </source>
</evidence>
<feature type="transmembrane region" description="Helical" evidence="11">
    <location>
        <begin position="164"/>
        <end position="186"/>
    </location>
</feature>
<dbReference type="Pfam" id="PF07885">
    <property type="entry name" value="Ion_trans_2"/>
    <property type="match status" value="2"/>
</dbReference>
<feature type="region of interest" description="Disordered" evidence="10">
    <location>
        <begin position="1"/>
        <end position="30"/>
    </location>
</feature>
<dbReference type="FunFam" id="1.10.287.70:FF:000182">
    <property type="entry name" value="Outward-rectifier potassium channel TOK1"/>
    <property type="match status" value="1"/>
</dbReference>
<comment type="caution">
    <text evidence="13">The sequence shown here is derived from an EMBL/GenBank/DDBJ whole genome shotgun (WGS) entry which is preliminary data.</text>
</comment>
<evidence type="ECO:0000256" key="3">
    <source>
        <dbReference type="ARBA" id="ARBA00022692"/>
    </source>
</evidence>
<feature type="coiled-coil region" evidence="9">
    <location>
        <begin position="629"/>
        <end position="660"/>
    </location>
</feature>
<feature type="domain" description="Potassium channel" evidence="12">
    <location>
        <begin position="213"/>
        <end position="284"/>
    </location>
</feature>
<feature type="region of interest" description="Disordered" evidence="10">
    <location>
        <begin position="495"/>
        <end position="515"/>
    </location>
</feature>
<dbReference type="SUPFAM" id="SSF81324">
    <property type="entry name" value="Voltage-gated potassium channels"/>
    <property type="match status" value="2"/>
</dbReference>
<dbReference type="Proteomes" id="UP000297452">
    <property type="component" value="Unassembled WGS sequence"/>
</dbReference>
<dbReference type="OrthoDB" id="297496at2759"/>
<organism evidence="13 14">
    <name type="scientific">Botryotinia narcissicola</name>
    <dbReference type="NCBI Taxonomy" id="278944"/>
    <lineage>
        <taxon>Eukaryota</taxon>
        <taxon>Fungi</taxon>
        <taxon>Dikarya</taxon>
        <taxon>Ascomycota</taxon>
        <taxon>Pezizomycotina</taxon>
        <taxon>Leotiomycetes</taxon>
        <taxon>Helotiales</taxon>
        <taxon>Sclerotiniaceae</taxon>
        <taxon>Botryotinia</taxon>
    </lineage>
</organism>
<dbReference type="EMBL" id="PQXJ01000322">
    <property type="protein sequence ID" value="TGO52486.1"/>
    <property type="molecule type" value="Genomic_DNA"/>
</dbReference>
<feature type="domain" description="Potassium channel" evidence="12">
    <location>
        <begin position="374"/>
        <end position="449"/>
    </location>
</feature>
<evidence type="ECO:0000256" key="4">
    <source>
        <dbReference type="ARBA" id="ARBA00022989"/>
    </source>
</evidence>
<evidence type="ECO:0000256" key="1">
    <source>
        <dbReference type="ARBA" id="ARBA00004141"/>
    </source>
</evidence>
<evidence type="ECO:0000256" key="8">
    <source>
        <dbReference type="RuleBase" id="RU003857"/>
    </source>
</evidence>
<dbReference type="PANTHER" id="PTHR11003">
    <property type="entry name" value="POTASSIUM CHANNEL, SUBFAMILY K"/>
    <property type="match status" value="1"/>
</dbReference>
<feature type="transmembrane region" description="Helical" evidence="11">
    <location>
        <begin position="92"/>
        <end position="111"/>
    </location>
</feature>
<keyword evidence="7 8" id="KW-0407">Ion channel</keyword>
<keyword evidence="9" id="KW-0175">Coiled coil</keyword>
<dbReference type="InterPro" id="IPR003280">
    <property type="entry name" value="2pore_dom_K_chnl"/>
</dbReference>
<protein>
    <recommendedName>
        <fullName evidence="12">Potassium channel domain-containing protein</fullName>
    </recommendedName>
</protein>
<proteinExistence type="inferred from homology"/>
<reference evidence="13 14" key="1">
    <citation type="submission" date="2017-12" db="EMBL/GenBank/DDBJ databases">
        <title>Comparative genomics of Botrytis spp.</title>
        <authorList>
            <person name="Valero-Jimenez C.A."/>
            <person name="Tapia P."/>
            <person name="Veloso J."/>
            <person name="Silva-Moreno E."/>
            <person name="Staats M."/>
            <person name="Valdes J.H."/>
            <person name="Van Kan J.A.L."/>
        </authorList>
    </citation>
    <scope>NUCLEOTIDE SEQUENCE [LARGE SCALE GENOMIC DNA]</scope>
    <source>
        <strain evidence="13 14">MUCL2120</strain>
    </source>
</reference>
<keyword evidence="2 8" id="KW-0813">Transport</keyword>
<gene>
    <name evidence="13" type="ORF">BOTNAR_0322g00090</name>
</gene>
<name>A0A4Z1HTU6_9HELO</name>
<evidence type="ECO:0000256" key="6">
    <source>
        <dbReference type="ARBA" id="ARBA00023136"/>
    </source>
</evidence>
<dbReference type="FunFam" id="1.10.287.70:FF:000170">
    <property type="entry name" value="Outward-rectifier potassium channel TOK1"/>
    <property type="match status" value="1"/>
</dbReference>
<comment type="similarity">
    <text evidence="8">Belongs to the two pore domain potassium channel (TC 1.A.1.8) family.</text>
</comment>
<evidence type="ECO:0000259" key="12">
    <source>
        <dbReference type="Pfam" id="PF07885"/>
    </source>
</evidence>
<keyword evidence="3 8" id="KW-0812">Transmembrane</keyword>
<feature type="transmembrane region" description="Helical" evidence="11">
    <location>
        <begin position="206"/>
        <end position="227"/>
    </location>
</feature>
<dbReference type="GO" id="GO:0030322">
    <property type="term" value="P:stabilization of membrane potential"/>
    <property type="evidence" value="ECO:0007669"/>
    <property type="project" value="TreeGrafter"/>
</dbReference>
<evidence type="ECO:0000256" key="10">
    <source>
        <dbReference type="SAM" id="MobiDB-lite"/>
    </source>
</evidence>
<evidence type="ECO:0000256" key="7">
    <source>
        <dbReference type="ARBA" id="ARBA00023303"/>
    </source>
</evidence>
<dbReference type="InterPro" id="IPR013099">
    <property type="entry name" value="K_chnl_dom"/>
</dbReference>
<dbReference type="PANTHER" id="PTHR11003:SF301">
    <property type="entry name" value="POTASSIUM CHANNEL PROTEIN"/>
    <property type="match status" value="1"/>
</dbReference>
<evidence type="ECO:0000256" key="5">
    <source>
        <dbReference type="ARBA" id="ARBA00023065"/>
    </source>
</evidence>
<keyword evidence="4 11" id="KW-1133">Transmembrane helix</keyword>